<dbReference type="SUPFAM" id="SSF53187">
    <property type="entry name" value="Zn-dependent exopeptidases"/>
    <property type="match status" value="1"/>
</dbReference>
<dbReference type="PANTHER" id="PTHR11014:SF63">
    <property type="entry name" value="METALLOPEPTIDASE, PUTATIVE (AFU_ORTHOLOGUE AFUA_6G09600)-RELATED"/>
    <property type="match status" value="1"/>
</dbReference>
<dbReference type="InterPro" id="IPR017439">
    <property type="entry name" value="Amidohydrolase"/>
</dbReference>
<dbReference type="InterPro" id="IPR036264">
    <property type="entry name" value="Bact_exopeptidase_dim_dom"/>
</dbReference>
<organism evidence="4 5">
    <name type="scientific">Lasiosphaeria miniovina</name>
    <dbReference type="NCBI Taxonomy" id="1954250"/>
    <lineage>
        <taxon>Eukaryota</taxon>
        <taxon>Fungi</taxon>
        <taxon>Dikarya</taxon>
        <taxon>Ascomycota</taxon>
        <taxon>Pezizomycotina</taxon>
        <taxon>Sordariomycetes</taxon>
        <taxon>Sordariomycetidae</taxon>
        <taxon>Sordariales</taxon>
        <taxon>Lasiosphaeriaceae</taxon>
        <taxon>Lasiosphaeria</taxon>
    </lineage>
</organism>
<evidence type="ECO:0000313" key="4">
    <source>
        <dbReference type="EMBL" id="KAK0726821.1"/>
    </source>
</evidence>
<dbReference type="PROSITE" id="PS00012">
    <property type="entry name" value="PHOSPHOPANTETHEINE"/>
    <property type="match status" value="1"/>
</dbReference>
<dbReference type="Gene3D" id="3.40.630.10">
    <property type="entry name" value="Zn peptidases"/>
    <property type="match status" value="1"/>
</dbReference>
<dbReference type="Proteomes" id="UP001172101">
    <property type="component" value="Unassembled WGS sequence"/>
</dbReference>
<feature type="domain" description="Peptidase M20 dimerisation" evidence="3">
    <location>
        <begin position="36"/>
        <end position="137"/>
    </location>
</feature>
<dbReference type="PANTHER" id="PTHR11014">
    <property type="entry name" value="PEPTIDASE M20 FAMILY MEMBER"/>
    <property type="match status" value="1"/>
</dbReference>
<dbReference type="AlphaFoldDB" id="A0AA40B381"/>
<dbReference type="GeneID" id="85328086"/>
<dbReference type="RefSeq" id="XP_060299677.1">
    <property type="nucleotide sequence ID" value="XM_060444816.1"/>
</dbReference>
<dbReference type="Gene3D" id="3.30.70.360">
    <property type="match status" value="1"/>
</dbReference>
<dbReference type="Pfam" id="PF07687">
    <property type="entry name" value="M20_dimer"/>
    <property type="match status" value="1"/>
</dbReference>
<dbReference type="InterPro" id="IPR006162">
    <property type="entry name" value="Ppantetheine_attach_site"/>
</dbReference>
<comment type="caution">
    <text evidence="4">The sequence shown here is derived from an EMBL/GenBank/DDBJ whole genome shotgun (WGS) entry which is preliminary data.</text>
</comment>
<proteinExistence type="inferred from homology"/>
<accession>A0AA40B381</accession>
<protein>
    <submittedName>
        <fullName evidence="4">Peptidase M20, dimerization domain-containing protein</fullName>
    </submittedName>
</protein>
<sequence length="249" mass="27019">MVEDGLYEKVHRPDIVLGQHIVNDKAGTFQIGSSYALAGKRTFRIIVHGRGGHSSAPQGCVDPVIIAYSVVLKLQTIVSREVDPRETVVVTCSSIHAGNSPNAIPDTAELTVDVRAYSVEVFDKIVESVKRIVKAESEASGVLEEPTIDEIEHFKAIFGSDALEAMVPDMASDDFSILAPEGTPYAYWTLGSTCPDMWDRYQKEGRLNELPANHSPLFAPAIQPTLSLGIDSLAIAALTFLLSSHRDIS</sequence>
<keyword evidence="2" id="KW-0378">Hydrolase</keyword>
<dbReference type="EMBL" id="JAUIRO010000002">
    <property type="protein sequence ID" value="KAK0726821.1"/>
    <property type="molecule type" value="Genomic_DNA"/>
</dbReference>
<evidence type="ECO:0000256" key="1">
    <source>
        <dbReference type="ARBA" id="ARBA00006153"/>
    </source>
</evidence>
<keyword evidence="5" id="KW-1185">Reference proteome</keyword>
<dbReference type="InterPro" id="IPR011650">
    <property type="entry name" value="Peptidase_M20_dimer"/>
</dbReference>
<gene>
    <name evidence="4" type="ORF">B0T26DRAFT_747214</name>
</gene>
<evidence type="ECO:0000256" key="2">
    <source>
        <dbReference type="ARBA" id="ARBA00022801"/>
    </source>
</evidence>
<evidence type="ECO:0000259" key="3">
    <source>
        <dbReference type="Pfam" id="PF07687"/>
    </source>
</evidence>
<evidence type="ECO:0000313" key="5">
    <source>
        <dbReference type="Proteomes" id="UP001172101"/>
    </source>
</evidence>
<comment type="similarity">
    <text evidence="1">Belongs to the peptidase M20 family.</text>
</comment>
<dbReference type="FunFam" id="3.30.70.360:FF:000001">
    <property type="entry name" value="N-acetyldiaminopimelate deacetylase"/>
    <property type="match status" value="1"/>
</dbReference>
<dbReference type="GO" id="GO:0016787">
    <property type="term" value="F:hydrolase activity"/>
    <property type="evidence" value="ECO:0007669"/>
    <property type="project" value="UniProtKB-KW"/>
</dbReference>
<reference evidence="4" key="1">
    <citation type="submission" date="2023-06" db="EMBL/GenBank/DDBJ databases">
        <title>Genome-scale phylogeny and comparative genomics of the fungal order Sordariales.</title>
        <authorList>
            <consortium name="Lawrence Berkeley National Laboratory"/>
            <person name="Hensen N."/>
            <person name="Bonometti L."/>
            <person name="Westerberg I."/>
            <person name="Brannstrom I.O."/>
            <person name="Guillou S."/>
            <person name="Cros-Aarteil S."/>
            <person name="Calhoun S."/>
            <person name="Haridas S."/>
            <person name="Kuo A."/>
            <person name="Mondo S."/>
            <person name="Pangilinan J."/>
            <person name="Riley R."/>
            <person name="LaButti K."/>
            <person name="Andreopoulos B."/>
            <person name="Lipzen A."/>
            <person name="Chen C."/>
            <person name="Yanf M."/>
            <person name="Daum C."/>
            <person name="Ng V."/>
            <person name="Clum A."/>
            <person name="Steindorff A."/>
            <person name="Ohm R."/>
            <person name="Martin F."/>
            <person name="Silar P."/>
            <person name="Natvig D."/>
            <person name="Lalanne C."/>
            <person name="Gautier V."/>
            <person name="Ament-velasquez S.L."/>
            <person name="Kruys A."/>
            <person name="Hutchinson M.I."/>
            <person name="Powell A.J."/>
            <person name="Barry K."/>
            <person name="Miller A.N."/>
            <person name="Grigoriev I.V."/>
            <person name="Debuchy R."/>
            <person name="Gladieux P."/>
            <person name="Thoren M.H."/>
            <person name="Johannesson H."/>
        </authorList>
    </citation>
    <scope>NUCLEOTIDE SEQUENCE</scope>
    <source>
        <strain evidence="4">SMH2392-1A</strain>
    </source>
</reference>
<name>A0AA40B381_9PEZI</name>
<dbReference type="SUPFAM" id="SSF55031">
    <property type="entry name" value="Bacterial exopeptidase dimerisation domain"/>
    <property type="match status" value="1"/>
</dbReference>